<evidence type="ECO:0000256" key="1">
    <source>
        <dbReference type="SAM" id="MobiDB-lite"/>
    </source>
</evidence>
<feature type="region of interest" description="Disordered" evidence="1">
    <location>
        <begin position="1"/>
        <end position="57"/>
    </location>
</feature>
<proteinExistence type="predicted"/>
<dbReference type="GeneID" id="54586603"/>
<evidence type="ECO:0000313" key="3">
    <source>
        <dbReference type="EMBL" id="KAF2250459.1"/>
    </source>
</evidence>
<feature type="compositionally biased region" description="Basic and acidic residues" evidence="1">
    <location>
        <begin position="463"/>
        <end position="503"/>
    </location>
</feature>
<sequence>MSHANIRKVHTPASSSLMSSEPAITPDMDRNRANRFGSIGPDPSTTESGAEANGTAGIYSYPTHTEAIATVAQVSESPPSSKFPIGAGVGRNNKSSSAERREISSPSHCLASRQNPRKRAASPILEADPPKHARPAPNDGTEDQCSQTPSENPSSRGIGASPASTLRDKDTKSSAFGSEAGGRETYIVEHDDLGRPIYKVSPEMWKSQRLLVYRNRTGLKRGSLIQVVFAEPSFDPNTQGKVGMVPTKNGKFVIKTRNMIVLHVYPTHLECIPIYTHGGEGLARKVPDGELDFHFSLQLRNKGFHSHDSPNSEPLWIEWADLSVSRYSYAEPLKVHSVYYLVDIKIIGKLERASLKAIKEWRKVQQKKYDGSDADSDNEEPIHVQVPSFTTLPVTRSPRDIHDVRLDRVGNGPIANGLVINGLVTNGPVTNTLTDNRQTISHRTSRTEDRSMRGSSTVPSKRPRLEGSNRDRAPEQDRYRDRASNRDGRRERDDYGRREDATMRDVSALTRPSTRDRRSSYRRPPPPFFRPRHSDSGY</sequence>
<dbReference type="InterPro" id="IPR046497">
    <property type="entry name" value="DUF6590"/>
</dbReference>
<organism evidence="3 4">
    <name type="scientific">Trematosphaeria pertusa</name>
    <dbReference type="NCBI Taxonomy" id="390896"/>
    <lineage>
        <taxon>Eukaryota</taxon>
        <taxon>Fungi</taxon>
        <taxon>Dikarya</taxon>
        <taxon>Ascomycota</taxon>
        <taxon>Pezizomycotina</taxon>
        <taxon>Dothideomycetes</taxon>
        <taxon>Pleosporomycetidae</taxon>
        <taxon>Pleosporales</taxon>
        <taxon>Massarineae</taxon>
        <taxon>Trematosphaeriaceae</taxon>
        <taxon>Trematosphaeria</taxon>
    </lineage>
</organism>
<feature type="compositionally biased region" description="Polar residues" evidence="1">
    <location>
        <begin position="423"/>
        <end position="442"/>
    </location>
</feature>
<feature type="compositionally biased region" description="Polar residues" evidence="1">
    <location>
        <begin position="143"/>
        <end position="155"/>
    </location>
</feature>
<feature type="domain" description="DUF6590" evidence="2">
    <location>
        <begin position="220"/>
        <end position="358"/>
    </location>
</feature>
<dbReference type="RefSeq" id="XP_033685463.1">
    <property type="nucleotide sequence ID" value="XM_033833273.1"/>
</dbReference>
<dbReference type="EMBL" id="ML987194">
    <property type="protein sequence ID" value="KAF2250459.1"/>
    <property type="molecule type" value="Genomic_DNA"/>
</dbReference>
<dbReference type="Proteomes" id="UP000800094">
    <property type="component" value="Unassembled WGS sequence"/>
</dbReference>
<reference evidence="3" key="1">
    <citation type="journal article" date="2020" name="Stud. Mycol.">
        <title>101 Dothideomycetes genomes: a test case for predicting lifestyles and emergence of pathogens.</title>
        <authorList>
            <person name="Haridas S."/>
            <person name="Albert R."/>
            <person name="Binder M."/>
            <person name="Bloem J."/>
            <person name="Labutti K."/>
            <person name="Salamov A."/>
            <person name="Andreopoulos B."/>
            <person name="Baker S."/>
            <person name="Barry K."/>
            <person name="Bills G."/>
            <person name="Bluhm B."/>
            <person name="Cannon C."/>
            <person name="Castanera R."/>
            <person name="Culley D."/>
            <person name="Daum C."/>
            <person name="Ezra D."/>
            <person name="Gonzalez J."/>
            <person name="Henrissat B."/>
            <person name="Kuo A."/>
            <person name="Liang C."/>
            <person name="Lipzen A."/>
            <person name="Lutzoni F."/>
            <person name="Magnuson J."/>
            <person name="Mondo S."/>
            <person name="Nolan M."/>
            <person name="Ohm R."/>
            <person name="Pangilinan J."/>
            <person name="Park H.-J."/>
            <person name="Ramirez L."/>
            <person name="Alfaro M."/>
            <person name="Sun H."/>
            <person name="Tritt A."/>
            <person name="Yoshinaga Y."/>
            <person name="Zwiers L.-H."/>
            <person name="Turgeon B."/>
            <person name="Goodwin S."/>
            <person name="Spatafora J."/>
            <person name="Crous P."/>
            <person name="Grigoriev I."/>
        </authorList>
    </citation>
    <scope>NUCLEOTIDE SEQUENCE</scope>
    <source>
        <strain evidence="3">CBS 122368</strain>
    </source>
</reference>
<name>A0A6A6IJQ6_9PLEO</name>
<dbReference type="OrthoDB" id="3438983at2759"/>
<feature type="compositionally biased region" description="Basic residues" evidence="1">
    <location>
        <begin position="1"/>
        <end position="10"/>
    </location>
</feature>
<keyword evidence="4" id="KW-1185">Reference proteome</keyword>
<evidence type="ECO:0000313" key="4">
    <source>
        <dbReference type="Proteomes" id="UP000800094"/>
    </source>
</evidence>
<accession>A0A6A6IJQ6</accession>
<dbReference type="Pfam" id="PF20233">
    <property type="entry name" value="DUF6590"/>
    <property type="match status" value="1"/>
</dbReference>
<feature type="region of interest" description="Disordered" evidence="1">
    <location>
        <begin position="417"/>
        <end position="538"/>
    </location>
</feature>
<feature type="region of interest" description="Disordered" evidence="1">
    <location>
        <begin position="72"/>
        <end position="178"/>
    </location>
</feature>
<protein>
    <recommendedName>
        <fullName evidence="2">DUF6590 domain-containing protein</fullName>
    </recommendedName>
</protein>
<dbReference type="AlphaFoldDB" id="A0A6A6IJQ6"/>
<gene>
    <name evidence="3" type="ORF">BU26DRAFT_564308</name>
</gene>
<evidence type="ECO:0000259" key="2">
    <source>
        <dbReference type="Pfam" id="PF20233"/>
    </source>
</evidence>